<dbReference type="EMBL" id="QYBA01000034">
    <property type="protein sequence ID" value="TKY92358.1"/>
    <property type="molecule type" value="Genomic_DNA"/>
</dbReference>
<evidence type="ECO:0000313" key="1">
    <source>
        <dbReference type="EMBL" id="TKY92358.1"/>
    </source>
</evidence>
<dbReference type="Proteomes" id="UP000315423">
    <property type="component" value="Unassembled WGS sequence"/>
</dbReference>
<protein>
    <submittedName>
        <fullName evidence="1">TIGR00269 family protein</fullName>
    </submittedName>
</protein>
<reference evidence="1" key="1">
    <citation type="submission" date="2018-09" db="EMBL/GenBank/DDBJ databases">
        <title>A genomic encyclopedia of anaerobic methanotrophic archaea.</title>
        <authorList>
            <person name="Skennerton C.T."/>
            <person name="Chadwick G.L."/>
            <person name="Laso-Perez R."/>
            <person name="Leu A.O."/>
            <person name="Speth D.R."/>
            <person name="Yu H."/>
            <person name="Morgan-Lang C."/>
            <person name="Hatzenpichler R."/>
            <person name="Goudeau D."/>
            <person name="Malmstrom R."/>
            <person name="Woyke T."/>
            <person name="Hallam S."/>
            <person name="Tyson G.W."/>
            <person name="Wegener G."/>
            <person name="Boetius A."/>
            <person name="Orphan V.J."/>
        </authorList>
    </citation>
    <scope>NUCLEOTIDE SEQUENCE</scope>
    <source>
        <strain evidence="1">CONS3730D10UFb2</strain>
    </source>
</reference>
<organism evidence="1 2">
    <name type="scientific">Candidatus Methanomarinus sp</name>
    <dbReference type="NCBI Taxonomy" id="3386244"/>
    <lineage>
        <taxon>Archaea</taxon>
        <taxon>Methanobacteriati</taxon>
        <taxon>Methanobacteriota</taxon>
        <taxon>Stenosarchaea group</taxon>
        <taxon>Methanomicrobia</taxon>
        <taxon>Methanosarcinales</taxon>
        <taxon>ANME-2 cluster</taxon>
        <taxon>Candidatus Methanocomedenaceae</taxon>
        <taxon>Candidatus Methanomarinus</taxon>
    </lineage>
</organism>
<gene>
    <name evidence="1" type="ORF">C5S46_01030</name>
</gene>
<evidence type="ECO:0000313" key="2">
    <source>
        <dbReference type="Proteomes" id="UP000315423"/>
    </source>
</evidence>
<accession>A0AC61SCA0</accession>
<name>A0AC61SCA0_9EURY</name>
<comment type="caution">
    <text evidence="1">The sequence shown here is derived from an EMBL/GenBank/DDBJ whole genome shotgun (WGS) entry which is preliminary data.</text>
</comment>
<sequence length="300" mass="33533">MKCTKCNRTAVTYQSYSGSYLCDIHLIRDVERKVKHTIRKHRMIERGDTIAVALSGGKDSSVLLYLLSSLFGHRPDITLIAISIDEGIAGYRQQTLQHARDMTAKLEITHIITGFKEEYGMTLDEIVAKGGEKGPCSCCGALRKRLLNKTARDVGASRLAVGHNLDDEAQTVMMNILRADIERMVRMVPARVQPGLVLRSKPLRDIPEQEVALYALLHDINVNFNECPYAYSAIRGDVRDLLNDFEVKHPGTKYAVLRSLDKLCEPLRHVFSQSTLGTCTICGEPTQKDLCQTCRLLGKS</sequence>
<proteinExistence type="predicted"/>